<protein>
    <submittedName>
        <fullName evidence="12">ABC multidrug transporter</fullName>
    </submittedName>
</protein>
<accession>A0ABR4P705</accession>
<evidence type="ECO:0000256" key="6">
    <source>
        <dbReference type="ARBA" id="ARBA00022989"/>
    </source>
</evidence>
<feature type="transmembrane region" description="Helical" evidence="8">
    <location>
        <begin position="482"/>
        <end position="504"/>
    </location>
</feature>
<dbReference type="SUPFAM" id="SSF90123">
    <property type="entry name" value="ABC transporter transmembrane region"/>
    <property type="match status" value="2"/>
</dbReference>
<evidence type="ECO:0000256" key="3">
    <source>
        <dbReference type="ARBA" id="ARBA00022692"/>
    </source>
</evidence>
<dbReference type="InterPro" id="IPR036640">
    <property type="entry name" value="ABC1_TM_sf"/>
</dbReference>
<dbReference type="SMART" id="SM00382">
    <property type="entry name" value="AAA"/>
    <property type="match status" value="2"/>
</dbReference>
<name>A0ABR4P705_9HELO</name>
<evidence type="ECO:0000256" key="5">
    <source>
        <dbReference type="ARBA" id="ARBA00022840"/>
    </source>
</evidence>
<comment type="subcellular location">
    <subcellularLocation>
        <location evidence="1">Membrane</location>
        <topology evidence="1">Multi-pass membrane protein</topology>
    </subcellularLocation>
</comment>
<dbReference type="Gene3D" id="1.20.1560.10">
    <property type="entry name" value="ABC transporter type 1, transmembrane domain"/>
    <property type="match status" value="2"/>
</dbReference>
<dbReference type="InterPro" id="IPR027417">
    <property type="entry name" value="P-loop_NTPase"/>
</dbReference>
<evidence type="ECO:0000313" key="12">
    <source>
        <dbReference type="EMBL" id="KAL3419086.1"/>
    </source>
</evidence>
<evidence type="ECO:0000256" key="1">
    <source>
        <dbReference type="ARBA" id="ARBA00004141"/>
    </source>
</evidence>
<evidence type="ECO:0000256" key="7">
    <source>
        <dbReference type="ARBA" id="ARBA00023136"/>
    </source>
</evidence>
<feature type="transmembrane region" description="Helical" evidence="8">
    <location>
        <begin position="572"/>
        <end position="596"/>
    </location>
</feature>
<evidence type="ECO:0000256" key="9">
    <source>
        <dbReference type="SAM" id="SignalP"/>
    </source>
</evidence>
<keyword evidence="2" id="KW-0813">Transport</keyword>
<keyword evidence="3 8" id="KW-0812">Transmembrane</keyword>
<dbReference type="PANTHER" id="PTHR24223:SF399">
    <property type="entry name" value="ABC TRANSPORTER ATNG"/>
    <property type="match status" value="1"/>
</dbReference>
<dbReference type="Pfam" id="PF00664">
    <property type="entry name" value="ABC_membrane"/>
    <property type="match status" value="1"/>
</dbReference>
<dbReference type="InterPro" id="IPR003439">
    <property type="entry name" value="ABC_transporter-like_ATP-bd"/>
</dbReference>
<evidence type="ECO:0000256" key="2">
    <source>
        <dbReference type="ARBA" id="ARBA00022448"/>
    </source>
</evidence>
<keyword evidence="6 8" id="KW-1133">Transmembrane helix</keyword>
<evidence type="ECO:0000256" key="4">
    <source>
        <dbReference type="ARBA" id="ARBA00022741"/>
    </source>
</evidence>
<dbReference type="EMBL" id="JBFCZG010000008">
    <property type="protein sequence ID" value="KAL3419086.1"/>
    <property type="molecule type" value="Genomic_DNA"/>
</dbReference>
<dbReference type="PROSITE" id="PS50893">
    <property type="entry name" value="ABC_TRANSPORTER_2"/>
    <property type="match status" value="2"/>
</dbReference>
<dbReference type="PROSITE" id="PS00211">
    <property type="entry name" value="ABC_TRANSPORTER_1"/>
    <property type="match status" value="2"/>
</dbReference>
<dbReference type="CDD" id="cd03244">
    <property type="entry name" value="ABCC_MRP_domain2"/>
    <property type="match status" value="1"/>
</dbReference>
<organism evidence="12 13">
    <name type="scientific">Phlyctema vagabunda</name>
    <dbReference type="NCBI Taxonomy" id="108571"/>
    <lineage>
        <taxon>Eukaryota</taxon>
        <taxon>Fungi</taxon>
        <taxon>Dikarya</taxon>
        <taxon>Ascomycota</taxon>
        <taxon>Pezizomycotina</taxon>
        <taxon>Leotiomycetes</taxon>
        <taxon>Helotiales</taxon>
        <taxon>Dermateaceae</taxon>
        <taxon>Phlyctema</taxon>
    </lineage>
</organism>
<dbReference type="Pfam" id="PF00005">
    <property type="entry name" value="ABC_tran"/>
    <property type="match status" value="2"/>
</dbReference>
<dbReference type="InterPro" id="IPR050173">
    <property type="entry name" value="ABC_transporter_C-like"/>
</dbReference>
<feature type="domain" description="ABC transmembrane type-1" evidence="11">
    <location>
        <begin position="30"/>
        <end position="216"/>
    </location>
</feature>
<evidence type="ECO:0000256" key="8">
    <source>
        <dbReference type="SAM" id="Phobius"/>
    </source>
</evidence>
<feature type="domain" description="ABC transmembrane type-1" evidence="11">
    <location>
        <begin position="461"/>
        <end position="723"/>
    </location>
</feature>
<dbReference type="Gene3D" id="3.40.50.300">
    <property type="entry name" value="P-loop containing nucleotide triphosphate hydrolases"/>
    <property type="match status" value="2"/>
</dbReference>
<dbReference type="InterPro" id="IPR003593">
    <property type="entry name" value="AAA+_ATPase"/>
</dbReference>
<evidence type="ECO:0000259" key="11">
    <source>
        <dbReference type="PROSITE" id="PS50929"/>
    </source>
</evidence>
<keyword evidence="13" id="KW-1185">Reference proteome</keyword>
<feature type="chain" id="PRO_5047130697" evidence="9">
    <location>
        <begin position="22"/>
        <end position="997"/>
    </location>
</feature>
<feature type="signal peptide" evidence="9">
    <location>
        <begin position="1"/>
        <end position="21"/>
    </location>
</feature>
<dbReference type="PROSITE" id="PS50929">
    <property type="entry name" value="ABC_TM1F"/>
    <property type="match status" value="2"/>
</dbReference>
<gene>
    <name evidence="12" type="ORF">PVAG01_09307</name>
</gene>
<comment type="caution">
    <text evidence="12">The sequence shown here is derived from an EMBL/GenBank/DDBJ whole genome shotgun (WGS) entry which is preliminary data.</text>
</comment>
<dbReference type="PANTHER" id="PTHR24223">
    <property type="entry name" value="ATP-BINDING CASSETTE SUB-FAMILY C"/>
    <property type="match status" value="1"/>
</dbReference>
<evidence type="ECO:0000259" key="10">
    <source>
        <dbReference type="PROSITE" id="PS50893"/>
    </source>
</evidence>
<reference evidence="12 13" key="1">
    <citation type="submission" date="2024-06" db="EMBL/GenBank/DDBJ databases">
        <title>Complete genome of Phlyctema vagabunda strain 19-DSS-EL-015.</title>
        <authorList>
            <person name="Fiorenzani C."/>
        </authorList>
    </citation>
    <scope>NUCLEOTIDE SEQUENCE [LARGE SCALE GENOMIC DNA]</scope>
    <source>
        <strain evidence="12 13">19-DSS-EL-015</strain>
    </source>
</reference>
<keyword evidence="7 8" id="KW-0472">Membrane</keyword>
<keyword evidence="9" id="KW-0732">Signal</keyword>
<dbReference type="SUPFAM" id="SSF52540">
    <property type="entry name" value="P-loop containing nucleoside triphosphate hydrolases"/>
    <property type="match status" value="2"/>
</dbReference>
<dbReference type="InterPro" id="IPR044726">
    <property type="entry name" value="ABCC_6TM_D2"/>
</dbReference>
<proteinExistence type="predicted"/>
<dbReference type="Proteomes" id="UP001629113">
    <property type="component" value="Unassembled WGS sequence"/>
</dbReference>
<feature type="domain" description="ABC transporter" evidence="10">
    <location>
        <begin position="761"/>
        <end position="993"/>
    </location>
</feature>
<dbReference type="InterPro" id="IPR011527">
    <property type="entry name" value="ABC1_TM_dom"/>
</dbReference>
<keyword evidence="4" id="KW-0547">Nucleotide-binding</keyword>
<dbReference type="InterPro" id="IPR017871">
    <property type="entry name" value="ABC_transporter-like_CS"/>
</dbReference>
<evidence type="ECO:0000313" key="13">
    <source>
        <dbReference type="Proteomes" id="UP001629113"/>
    </source>
</evidence>
<sequence>MTMLRGTLISMLFSWTLTTKADQVETTAATSLMGTDVERIVQSLMVVHELWANIIELGIAIWLLERQLGIGSIMPLVIAAACMLGTTFISSRIGAGQKAWLSAVQKRLTVTVEALRSTRAIKLLGITDHVSNTIQGLRADEIRISLPFRRLLVWTVTLSESSNALAPGLTFLVYILAQNSNNNTLVTNRAFVSLSILSLLGSPLASLIQSIPTVMSAVACFQRVQNYIDLPRTSDPRIVMSMKPGAEKDTSVSQKKESDAKKEVSGLADFAILVRDATIAWPKMESLLLADLNFTIPVTGLTVVVGEIGVGKTSLLQALLGGIQPNKGTITIRKGQVAYCGQASWFMNNTIRKNIIGPLPFEQLWYDEVIHACGLVHDFSQLPDKDFTLVGNEGSVLSGGQKQRVTMARAVYSRAPVVMLDNSLSGLDKRTERWVFDNLMGQRGLLKKHGRSVILVTHNILWLKWWSSANVEKPNQDLGQYLGVYVALGFLAVLCIAIACWVALTHMVPMSGRRVHQRLLDATMQAPLWFLTSTGIGSITNRFSQDIQLVDMQLPLAGINLMEYLTTSVMRLILICVSAHYVSVTAPLVILAIYFLQKFYLRTSRQIRLLDLEAKAPLYSHFLETVSGLIEIRALGWESEAESENLRLLDASQRPSYILLCIQRWLTFVLDCIVAGIGTLTVGLSVARVGGTSGGDIGVALINLINFSQSLAYTVTYWASIETSIGAISRIREFETQTPSENLPQKPSSLPVSSWPSEGKVEYRNVVAAYSPAQKPVLKGVSLVLESGQKVGICGRTGSGKTSLLLALCQMVHVQNGEILVDSVDLNLVVPEQVRKRLTVIPQDAFLLEGSSCRENVDPYHESSDAAIQAAFATVHLGDKILQLGGLNAKLENTSLSQGQKQLFCMARAILRKSKLVLLDEACSNVDDDTAAIMQQCIRHNFQQATVVAVDHNVHNFVGFDQVIVMDGGRIAESGTPEELLSQSGSKLKQLWMVGHS</sequence>
<dbReference type="CDD" id="cd18580">
    <property type="entry name" value="ABC_6TM_ABCC_D2"/>
    <property type="match status" value="1"/>
</dbReference>
<feature type="domain" description="ABC transporter" evidence="10">
    <location>
        <begin position="274"/>
        <end position="507"/>
    </location>
</feature>
<keyword evidence="5" id="KW-0067">ATP-binding</keyword>